<organism evidence="2 3">
    <name type="scientific">Penicillium canariense</name>
    <dbReference type="NCBI Taxonomy" id="189055"/>
    <lineage>
        <taxon>Eukaryota</taxon>
        <taxon>Fungi</taxon>
        <taxon>Dikarya</taxon>
        <taxon>Ascomycota</taxon>
        <taxon>Pezizomycotina</taxon>
        <taxon>Eurotiomycetes</taxon>
        <taxon>Eurotiomycetidae</taxon>
        <taxon>Eurotiales</taxon>
        <taxon>Aspergillaceae</taxon>
        <taxon>Penicillium</taxon>
    </lineage>
</organism>
<gene>
    <name evidence="2" type="ORF">N7482_010048</name>
</gene>
<dbReference type="GeneID" id="81431348"/>
<dbReference type="OrthoDB" id="3261222at2759"/>
<feature type="region of interest" description="Disordered" evidence="1">
    <location>
        <begin position="321"/>
        <end position="342"/>
    </location>
</feature>
<name>A0A9W9HRM7_9EURO</name>
<dbReference type="RefSeq" id="XP_056539878.1">
    <property type="nucleotide sequence ID" value="XM_056692172.1"/>
</dbReference>
<proteinExistence type="predicted"/>
<reference evidence="2" key="2">
    <citation type="journal article" date="2023" name="IMA Fungus">
        <title>Comparative genomic study of the Penicillium genus elucidates a diverse pangenome and 15 lateral gene transfer events.</title>
        <authorList>
            <person name="Petersen C."/>
            <person name="Sorensen T."/>
            <person name="Nielsen M.R."/>
            <person name="Sondergaard T.E."/>
            <person name="Sorensen J.L."/>
            <person name="Fitzpatrick D.A."/>
            <person name="Frisvad J.C."/>
            <person name="Nielsen K.L."/>
        </authorList>
    </citation>
    <scope>NUCLEOTIDE SEQUENCE</scope>
    <source>
        <strain evidence="2">IBT 26290</strain>
    </source>
</reference>
<keyword evidence="3" id="KW-1185">Reference proteome</keyword>
<evidence type="ECO:0000313" key="2">
    <source>
        <dbReference type="EMBL" id="KAJ5153570.1"/>
    </source>
</evidence>
<dbReference type="AlphaFoldDB" id="A0A9W9HRM7"/>
<dbReference type="EMBL" id="JAPQKN010000007">
    <property type="protein sequence ID" value="KAJ5153570.1"/>
    <property type="molecule type" value="Genomic_DNA"/>
</dbReference>
<feature type="compositionally biased region" description="Polar residues" evidence="1">
    <location>
        <begin position="331"/>
        <end position="342"/>
    </location>
</feature>
<evidence type="ECO:0000313" key="3">
    <source>
        <dbReference type="Proteomes" id="UP001149163"/>
    </source>
</evidence>
<reference evidence="2" key="1">
    <citation type="submission" date="2022-11" db="EMBL/GenBank/DDBJ databases">
        <authorList>
            <person name="Petersen C."/>
        </authorList>
    </citation>
    <scope>NUCLEOTIDE SEQUENCE</scope>
    <source>
        <strain evidence="2">IBT 26290</strain>
    </source>
</reference>
<sequence length="342" mass="39218">MLAIMIEEVECIETNFTPRDTRLTVCSPLATSEPESSGPRNKYLYFFKSKSIQRSVADGRKAYRRIYSGRLRRSTRNERRLYKLIGNYLRSKAYYRLDCRRARRYPRSYSSSLTQTSYNDRSTAREDNREGIKAIINKGPFTIKGQAVKPKDYIKILGVLIDARLKYKEHIARAVSKGLEIYAYKDKVIGPINRVQKIGASSARNGLVGFGVAIEKQPPRYRKLKLKTFSVTLGARSEQNPFSAELVVIAYTLNILDYTTHKQQNSGSHDKEPSITVRPGVRLPNNRNLKGYFPIKISSQDKVDNAKYRSINKRDRRTLPLSISEVDRTPDGNTTIYPYSPR</sequence>
<dbReference type="Proteomes" id="UP001149163">
    <property type="component" value="Unassembled WGS sequence"/>
</dbReference>
<protein>
    <submittedName>
        <fullName evidence="2">Uncharacterized protein</fullName>
    </submittedName>
</protein>
<accession>A0A9W9HRM7</accession>
<comment type="caution">
    <text evidence="2">The sequence shown here is derived from an EMBL/GenBank/DDBJ whole genome shotgun (WGS) entry which is preliminary data.</text>
</comment>
<evidence type="ECO:0000256" key="1">
    <source>
        <dbReference type="SAM" id="MobiDB-lite"/>
    </source>
</evidence>
<feature type="region of interest" description="Disordered" evidence="1">
    <location>
        <begin position="262"/>
        <end position="281"/>
    </location>
</feature>